<dbReference type="EMBL" id="ACFY01000152">
    <property type="protein sequence ID" value="EEG92540.1"/>
    <property type="molecule type" value="Genomic_DNA"/>
</dbReference>
<gene>
    <name evidence="5" type="ORF">ROSEINA2194_03595</name>
</gene>
<dbReference type="GO" id="GO:0003677">
    <property type="term" value="F:DNA binding"/>
    <property type="evidence" value="ECO:0007669"/>
    <property type="project" value="UniProtKB-KW"/>
</dbReference>
<dbReference type="Gene3D" id="1.10.10.10">
    <property type="entry name" value="Winged helix-like DNA-binding domain superfamily/Winged helix DNA-binding domain"/>
    <property type="match status" value="1"/>
</dbReference>
<sequence>MGVSVMSKMNLKTQAYNTIRQKIVTCEYAPGTFLNEELLTTELGLSRTPVRDALSRLEQEGLIEIKPKKGIIVMPLSINTINMIFEVRQLYEPYILLNYGNALSVERLKDFYNIFSSNKTNHNCYNNNDYFYELDTEFHNFVVDACPNTYIHQNYNMIQTQAERFRYMTGNISEKRLDDTFQEHLDIIRACLRNDWQEAAKQMSAHLEESKKATFQLIFSSTSAQSLTV</sequence>
<accession>C0FXV6</accession>
<keyword evidence="1" id="KW-0805">Transcription regulation</keyword>
<dbReference type="AlphaFoldDB" id="C0FXV6"/>
<organism evidence="5 6">
    <name type="scientific">Roseburia inulinivorans DSM 16841</name>
    <dbReference type="NCBI Taxonomy" id="622312"/>
    <lineage>
        <taxon>Bacteria</taxon>
        <taxon>Bacillati</taxon>
        <taxon>Bacillota</taxon>
        <taxon>Clostridia</taxon>
        <taxon>Lachnospirales</taxon>
        <taxon>Lachnospiraceae</taxon>
        <taxon>Roseburia</taxon>
    </lineage>
</organism>
<dbReference type="PROSITE" id="PS50949">
    <property type="entry name" value="HTH_GNTR"/>
    <property type="match status" value="1"/>
</dbReference>
<reference evidence="5 6" key="2">
    <citation type="submission" date="2009-03" db="EMBL/GenBank/DDBJ databases">
        <title>Draft genome sequence of Roseburia inulinivorans (DSM 16841).</title>
        <authorList>
            <person name="Sudarsanam P."/>
            <person name="Ley R."/>
            <person name="Guruge J."/>
            <person name="Turnbaugh P.J."/>
            <person name="Mahowald M."/>
            <person name="Liep D."/>
            <person name="Gordon J."/>
        </authorList>
    </citation>
    <scope>NUCLEOTIDE SEQUENCE [LARGE SCALE GENOMIC DNA]</scope>
    <source>
        <strain evidence="5 6">DSM 16841</strain>
    </source>
</reference>
<protein>
    <submittedName>
        <fullName evidence="5">Transcriptional regulator, GntR family</fullName>
    </submittedName>
</protein>
<dbReference type="SMART" id="SM00895">
    <property type="entry name" value="FCD"/>
    <property type="match status" value="1"/>
</dbReference>
<dbReference type="InterPro" id="IPR011711">
    <property type="entry name" value="GntR_C"/>
</dbReference>
<evidence type="ECO:0000256" key="1">
    <source>
        <dbReference type="ARBA" id="ARBA00023015"/>
    </source>
</evidence>
<evidence type="ECO:0000256" key="2">
    <source>
        <dbReference type="ARBA" id="ARBA00023125"/>
    </source>
</evidence>
<dbReference type="Pfam" id="PF00392">
    <property type="entry name" value="GntR"/>
    <property type="match status" value="1"/>
</dbReference>
<dbReference type="Pfam" id="PF07729">
    <property type="entry name" value="FCD"/>
    <property type="match status" value="1"/>
</dbReference>
<evidence type="ECO:0000313" key="5">
    <source>
        <dbReference type="EMBL" id="EEG92540.1"/>
    </source>
</evidence>
<dbReference type="SUPFAM" id="SSF46785">
    <property type="entry name" value="Winged helix' DNA-binding domain"/>
    <property type="match status" value="1"/>
</dbReference>
<dbReference type="Proteomes" id="UP000003561">
    <property type="component" value="Unassembled WGS sequence"/>
</dbReference>
<dbReference type="PANTHER" id="PTHR43537:SF51">
    <property type="entry name" value="HTH-TYPE TRANSCRIPTIONAL REGULATOR LGOR-RELATED"/>
    <property type="match status" value="1"/>
</dbReference>
<dbReference type="InterPro" id="IPR036390">
    <property type="entry name" value="WH_DNA-bd_sf"/>
</dbReference>
<dbReference type="GO" id="GO:0003700">
    <property type="term" value="F:DNA-binding transcription factor activity"/>
    <property type="evidence" value="ECO:0007669"/>
    <property type="project" value="InterPro"/>
</dbReference>
<name>C0FXV6_9FIRM</name>
<dbReference type="InterPro" id="IPR000524">
    <property type="entry name" value="Tscrpt_reg_HTH_GntR"/>
</dbReference>
<dbReference type="PANTHER" id="PTHR43537">
    <property type="entry name" value="TRANSCRIPTIONAL REGULATOR, GNTR FAMILY"/>
    <property type="match status" value="1"/>
</dbReference>
<dbReference type="eggNOG" id="COG1802">
    <property type="taxonomic scope" value="Bacteria"/>
</dbReference>
<dbReference type="InterPro" id="IPR008920">
    <property type="entry name" value="TF_FadR/GntR_C"/>
</dbReference>
<dbReference type="SMART" id="SM00345">
    <property type="entry name" value="HTH_GNTR"/>
    <property type="match status" value="1"/>
</dbReference>
<dbReference type="PRINTS" id="PR00035">
    <property type="entry name" value="HTHGNTR"/>
</dbReference>
<dbReference type="Gene3D" id="1.20.120.530">
    <property type="entry name" value="GntR ligand-binding domain-like"/>
    <property type="match status" value="1"/>
</dbReference>
<evidence type="ECO:0000313" key="6">
    <source>
        <dbReference type="Proteomes" id="UP000003561"/>
    </source>
</evidence>
<dbReference type="SUPFAM" id="SSF48008">
    <property type="entry name" value="GntR ligand-binding domain-like"/>
    <property type="match status" value="1"/>
</dbReference>
<evidence type="ECO:0000256" key="3">
    <source>
        <dbReference type="ARBA" id="ARBA00023163"/>
    </source>
</evidence>
<reference evidence="5 6" key="1">
    <citation type="submission" date="2009-02" db="EMBL/GenBank/DDBJ databases">
        <authorList>
            <person name="Fulton L."/>
            <person name="Clifton S."/>
            <person name="Fulton B."/>
            <person name="Xu J."/>
            <person name="Minx P."/>
            <person name="Pepin K.H."/>
            <person name="Johnson M."/>
            <person name="Bhonagiri V."/>
            <person name="Nash W.E."/>
            <person name="Mardis E.R."/>
            <person name="Wilson R.K."/>
        </authorList>
    </citation>
    <scope>NUCLEOTIDE SEQUENCE [LARGE SCALE GENOMIC DNA]</scope>
    <source>
        <strain evidence="5 6">DSM 16841</strain>
    </source>
</reference>
<evidence type="ECO:0000259" key="4">
    <source>
        <dbReference type="PROSITE" id="PS50949"/>
    </source>
</evidence>
<keyword evidence="3" id="KW-0804">Transcription</keyword>
<dbReference type="InterPro" id="IPR036388">
    <property type="entry name" value="WH-like_DNA-bd_sf"/>
</dbReference>
<proteinExistence type="predicted"/>
<feature type="domain" description="HTH gntR-type" evidence="4">
    <location>
        <begin position="9"/>
        <end position="76"/>
    </location>
</feature>
<keyword evidence="2" id="KW-0238">DNA-binding</keyword>
<dbReference type="CDD" id="cd07377">
    <property type="entry name" value="WHTH_GntR"/>
    <property type="match status" value="1"/>
</dbReference>
<comment type="caution">
    <text evidence="5">The sequence shown here is derived from an EMBL/GenBank/DDBJ whole genome shotgun (WGS) entry which is preliminary data.</text>
</comment>